<dbReference type="OrthoDB" id="72105at2759"/>
<name>W4H3G4_APHAT</name>
<reference evidence="1" key="1">
    <citation type="submission" date="2013-12" db="EMBL/GenBank/DDBJ databases">
        <title>The Genome Sequence of Aphanomyces astaci APO3.</title>
        <authorList>
            <consortium name="The Broad Institute Genomics Platform"/>
            <person name="Russ C."/>
            <person name="Tyler B."/>
            <person name="van West P."/>
            <person name="Dieguez-Uribeondo J."/>
            <person name="Young S.K."/>
            <person name="Zeng Q."/>
            <person name="Gargeya S."/>
            <person name="Fitzgerald M."/>
            <person name="Abouelleil A."/>
            <person name="Alvarado L."/>
            <person name="Chapman S.B."/>
            <person name="Gainer-Dewar J."/>
            <person name="Goldberg J."/>
            <person name="Griggs A."/>
            <person name="Gujja S."/>
            <person name="Hansen M."/>
            <person name="Howarth C."/>
            <person name="Imamovic A."/>
            <person name="Ireland A."/>
            <person name="Larimer J."/>
            <person name="McCowan C."/>
            <person name="Murphy C."/>
            <person name="Pearson M."/>
            <person name="Poon T.W."/>
            <person name="Priest M."/>
            <person name="Roberts A."/>
            <person name="Saif S."/>
            <person name="Shea T."/>
            <person name="Sykes S."/>
            <person name="Wortman J."/>
            <person name="Nusbaum C."/>
            <person name="Birren B."/>
        </authorList>
    </citation>
    <scope>NUCLEOTIDE SEQUENCE [LARGE SCALE GENOMIC DNA]</scope>
    <source>
        <strain evidence="1">APO3</strain>
    </source>
</reference>
<protein>
    <submittedName>
        <fullName evidence="1">Uncharacterized protein</fullName>
    </submittedName>
</protein>
<dbReference type="AlphaFoldDB" id="W4H3G4"/>
<dbReference type="VEuPathDB" id="FungiDB:H257_01637"/>
<dbReference type="EMBL" id="KI913116">
    <property type="protein sequence ID" value="ETV86442.1"/>
    <property type="molecule type" value="Genomic_DNA"/>
</dbReference>
<evidence type="ECO:0000313" key="1">
    <source>
        <dbReference type="EMBL" id="ETV86442.1"/>
    </source>
</evidence>
<proteinExistence type="predicted"/>
<organism evidence="1">
    <name type="scientific">Aphanomyces astaci</name>
    <name type="common">Crayfish plague agent</name>
    <dbReference type="NCBI Taxonomy" id="112090"/>
    <lineage>
        <taxon>Eukaryota</taxon>
        <taxon>Sar</taxon>
        <taxon>Stramenopiles</taxon>
        <taxon>Oomycota</taxon>
        <taxon>Saprolegniomycetes</taxon>
        <taxon>Saprolegniales</taxon>
        <taxon>Verrucalvaceae</taxon>
        <taxon>Aphanomyces</taxon>
    </lineage>
</organism>
<accession>W4H3G4</accession>
<gene>
    <name evidence="1" type="ORF">H257_01637</name>
</gene>
<dbReference type="RefSeq" id="XP_009823241.1">
    <property type="nucleotide sequence ID" value="XM_009824939.1"/>
</dbReference>
<sequence length="176" mass="19655">MRSTTPLLPPPPPTYQRACSVVTVAMSESRTSSVFCFDPSFVVTVTNVVSQRSFDVVKSSKDFDLLLRSVLDVVDTNDHHTCSHPSCAAFASTVRALALRRHWSLIQRPRRDSKAVLDTLFTFTQAPSDCPVTDQAIPRKLIVFLFDEAKFDLQHFWKEAAVPANVDDVADRTEGK</sequence>
<dbReference type="GeneID" id="20803633"/>